<dbReference type="PANTHER" id="PTHR42789">
    <property type="entry name" value="D-ISOMER SPECIFIC 2-HYDROXYACID DEHYDROGENASE FAMILY PROTEIN (AFU_ORTHOLOGUE AFUA_6G10090)"/>
    <property type="match status" value="1"/>
</dbReference>
<dbReference type="GO" id="GO:0051287">
    <property type="term" value="F:NAD binding"/>
    <property type="evidence" value="ECO:0007669"/>
    <property type="project" value="InterPro"/>
</dbReference>
<dbReference type="GO" id="GO:0008652">
    <property type="term" value="P:amino acid biosynthetic process"/>
    <property type="evidence" value="ECO:0007669"/>
    <property type="project" value="UniProtKB-KW"/>
</dbReference>
<evidence type="ECO:0000256" key="4">
    <source>
        <dbReference type="ARBA" id="ARBA00023027"/>
    </source>
</evidence>
<dbReference type="InterPro" id="IPR050857">
    <property type="entry name" value="D-2-hydroxyacid_DH"/>
</dbReference>
<dbReference type="InterPro" id="IPR029752">
    <property type="entry name" value="D-isomer_DH_CS1"/>
</dbReference>
<reference evidence="8" key="1">
    <citation type="submission" date="2019-12" db="EMBL/GenBank/DDBJ databases">
        <authorList>
            <person name="zhang j."/>
            <person name="sun C.M."/>
        </authorList>
    </citation>
    <scope>NUCLEOTIDE SEQUENCE</scope>
    <source>
        <strain evidence="8">NS-1</strain>
    </source>
</reference>
<proteinExistence type="inferred from homology"/>
<dbReference type="SUPFAM" id="SSF52283">
    <property type="entry name" value="Formate/glycerate dehydrogenase catalytic domain-like"/>
    <property type="match status" value="1"/>
</dbReference>
<dbReference type="SUPFAM" id="SSF51735">
    <property type="entry name" value="NAD(P)-binding Rossmann-fold domains"/>
    <property type="match status" value="1"/>
</dbReference>
<dbReference type="PROSITE" id="PS00671">
    <property type="entry name" value="D_2_HYDROXYACID_DH_3"/>
    <property type="match status" value="1"/>
</dbReference>
<evidence type="ECO:0000259" key="7">
    <source>
        <dbReference type="Pfam" id="PF02826"/>
    </source>
</evidence>
<dbReference type="FunFam" id="3.40.50.720:FF:000203">
    <property type="entry name" value="D-3-phosphoglycerate dehydrogenase (SerA)"/>
    <property type="match status" value="1"/>
</dbReference>
<keyword evidence="4" id="KW-0520">NAD</keyword>
<dbReference type="Gene3D" id="3.40.50.720">
    <property type="entry name" value="NAD(P)-binding Rossmann-like Domain"/>
    <property type="match status" value="2"/>
</dbReference>
<dbReference type="InterPro" id="IPR006139">
    <property type="entry name" value="D-isomer_2_OHA_DH_cat_dom"/>
</dbReference>
<dbReference type="PROSITE" id="PS00065">
    <property type="entry name" value="D_2_HYDROXYACID_DH_1"/>
    <property type="match status" value="1"/>
</dbReference>
<keyword evidence="2" id="KW-0028">Amino-acid biosynthesis</keyword>
<dbReference type="KEGG" id="ifn:GM661_17185"/>
<organism evidence="8 9">
    <name type="scientific">Iocasia fonsfrigidae</name>
    <dbReference type="NCBI Taxonomy" id="2682810"/>
    <lineage>
        <taxon>Bacteria</taxon>
        <taxon>Bacillati</taxon>
        <taxon>Bacillota</taxon>
        <taxon>Clostridia</taxon>
        <taxon>Halanaerobiales</taxon>
        <taxon>Halanaerobiaceae</taxon>
        <taxon>Iocasia</taxon>
    </lineage>
</organism>
<gene>
    <name evidence="8" type="ORF">GM661_17185</name>
</gene>
<dbReference type="RefSeq" id="WP_230867897.1">
    <property type="nucleotide sequence ID" value="NZ_CP046640.1"/>
</dbReference>
<comment type="similarity">
    <text evidence="1 5">Belongs to the D-isomer specific 2-hydroxyacid dehydrogenase family.</text>
</comment>
<dbReference type="PANTHER" id="PTHR42789:SF1">
    <property type="entry name" value="D-ISOMER SPECIFIC 2-HYDROXYACID DEHYDROGENASE FAMILY PROTEIN (AFU_ORTHOLOGUE AFUA_6G10090)"/>
    <property type="match status" value="1"/>
</dbReference>
<feature type="domain" description="D-isomer specific 2-hydroxyacid dehydrogenase NAD-binding" evidence="7">
    <location>
        <begin position="116"/>
        <end position="287"/>
    </location>
</feature>
<name>A0A8A7KIZ2_9FIRM</name>
<dbReference type="PROSITE" id="PS00670">
    <property type="entry name" value="D_2_HYDROXYACID_DH_2"/>
    <property type="match status" value="1"/>
</dbReference>
<evidence type="ECO:0000313" key="8">
    <source>
        <dbReference type="EMBL" id="QTL99559.1"/>
    </source>
</evidence>
<accession>A0A8A7KIZ2</accession>
<evidence type="ECO:0000259" key="6">
    <source>
        <dbReference type="Pfam" id="PF00389"/>
    </source>
</evidence>
<dbReference type="GO" id="GO:0016616">
    <property type="term" value="F:oxidoreductase activity, acting on the CH-OH group of donors, NAD or NADP as acceptor"/>
    <property type="evidence" value="ECO:0007669"/>
    <property type="project" value="InterPro"/>
</dbReference>
<dbReference type="Pfam" id="PF02826">
    <property type="entry name" value="2-Hacid_dh_C"/>
    <property type="match status" value="1"/>
</dbReference>
<dbReference type="Proteomes" id="UP000665020">
    <property type="component" value="Chromosome"/>
</dbReference>
<evidence type="ECO:0000313" key="9">
    <source>
        <dbReference type="Proteomes" id="UP000665020"/>
    </source>
</evidence>
<feature type="domain" description="D-isomer specific 2-hydroxyacid dehydrogenase catalytic" evidence="6">
    <location>
        <begin position="17"/>
        <end position="318"/>
    </location>
</feature>
<evidence type="ECO:0000256" key="5">
    <source>
        <dbReference type="RuleBase" id="RU003719"/>
    </source>
</evidence>
<protein>
    <submittedName>
        <fullName evidence="8">Hydroxyacid dehydrogenase</fullName>
    </submittedName>
</protein>
<dbReference type="InterPro" id="IPR036291">
    <property type="entry name" value="NAD(P)-bd_dom_sf"/>
</dbReference>
<evidence type="ECO:0000256" key="2">
    <source>
        <dbReference type="ARBA" id="ARBA00022605"/>
    </source>
</evidence>
<dbReference type="Pfam" id="PF00389">
    <property type="entry name" value="2-Hacid_dh"/>
    <property type="match status" value="1"/>
</dbReference>
<dbReference type="EMBL" id="CP046640">
    <property type="protein sequence ID" value="QTL99559.1"/>
    <property type="molecule type" value="Genomic_DNA"/>
</dbReference>
<keyword evidence="9" id="KW-1185">Reference proteome</keyword>
<evidence type="ECO:0000256" key="1">
    <source>
        <dbReference type="ARBA" id="ARBA00005854"/>
    </source>
</evidence>
<sequence length="319" mass="35301">MSKKILITLTKKEKETIDKKLVKPLEKKGYEVIVVYENAALSEEKIIEKIKDVDGYIVGLEKVTEKVLNSASNLKVVCKFGVGTDNIDKKSAAEKNVRVTNCPGLNSNSVAELVLGIIFCLSRDITFLDNKMKDDLWISSMGTEVTGKKLGIIGLGNIGKCLVKIIQGLNMDVMVYDLFKDEEFAEKYNLEYVELEKIIKESDFISLHIPINKATRDLISENELKAMKKNAFLINTARGGVVNEEALLKAIEDKEIAGAALDAFINEPPVGSALVKHERVIALPHIGAATYEATERIAQYSMQNVVNVIEGKEPLSEVK</sequence>
<evidence type="ECO:0000256" key="3">
    <source>
        <dbReference type="ARBA" id="ARBA00023002"/>
    </source>
</evidence>
<dbReference type="AlphaFoldDB" id="A0A8A7KIZ2"/>
<dbReference type="InterPro" id="IPR029753">
    <property type="entry name" value="D-isomer_DH_CS"/>
</dbReference>
<dbReference type="InterPro" id="IPR006140">
    <property type="entry name" value="D-isomer_DH_NAD-bd"/>
</dbReference>
<keyword evidence="3 5" id="KW-0560">Oxidoreductase</keyword>
<dbReference type="CDD" id="cd12172">
    <property type="entry name" value="PGDH_like_2"/>
    <property type="match status" value="1"/>
</dbReference>